<dbReference type="Pfam" id="PF12797">
    <property type="entry name" value="Fer4_2"/>
    <property type="match status" value="1"/>
</dbReference>
<sequence length="112" mass="12502">MSNKLGLLIDYEFCTGCHACEVACKKELNLPNGQFGIKVLEDGPRKSDNGKWEWNYIPMPTDHCNLCEERVAAGKRPTCVHHCQAAVMTYGTVEELAKKAAEKPKMALFTVK</sequence>
<feature type="domain" description="4Fe-4S ferredoxin-type" evidence="7">
    <location>
        <begin position="5"/>
        <end position="33"/>
    </location>
</feature>
<evidence type="ECO:0000256" key="6">
    <source>
        <dbReference type="ARBA" id="ARBA00023014"/>
    </source>
</evidence>
<dbReference type="SUPFAM" id="SSF54862">
    <property type="entry name" value="4Fe-4S ferredoxins"/>
    <property type="match status" value="1"/>
</dbReference>
<evidence type="ECO:0000256" key="2">
    <source>
        <dbReference type="ARBA" id="ARBA00022485"/>
    </source>
</evidence>
<dbReference type="RefSeq" id="WP_094607691.1">
    <property type="nucleotide sequence ID" value="NZ_CP155573.1"/>
</dbReference>
<evidence type="ECO:0000313" key="8">
    <source>
        <dbReference type="EMBL" id="XFO64842.1"/>
    </source>
</evidence>
<comment type="subcellular location">
    <subcellularLocation>
        <location evidence="1">Cell envelope</location>
    </subcellularLocation>
</comment>
<dbReference type="Proteomes" id="UP000216752">
    <property type="component" value="Chromosome"/>
</dbReference>
<proteinExistence type="predicted"/>
<keyword evidence="9" id="KW-1185">Reference proteome</keyword>
<evidence type="ECO:0000256" key="1">
    <source>
        <dbReference type="ARBA" id="ARBA00004196"/>
    </source>
</evidence>
<evidence type="ECO:0000256" key="5">
    <source>
        <dbReference type="ARBA" id="ARBA00023004"/>
    </source>
</evidence>
<evidence type="ECO:0000256" key="4">
    <source>
        <dbReference type="ARBA" id="ARBA00022737"/>
    </source>
</evidence>
<dbReference type="InterPro" id="IPR017896">
    <property type="entry name" value="4Fe4S_Fe-S-bd"/>
</dbReference>
<reference evidence="8" key="1">
    <citation type="submission" date="2024-05" db="EMBL/GenBank/DDBJ databases">
        <title>Isolation and characterization of Sporomusa carbonis sp. nov., a carboxydotrophic hydrogenogen in the genus of Sporomusa isolated from a charcoal burning pile.</title>
        <authorList>
            <person name="Boeer T."/>
            <person name="Rosenbaum F."/>
            <person name="Eysell L."/>
            <person name="Mueller V."/>
            <person name="Daniel R."/>
            <person name="Poehlein A."/>
        </authorList>
    </citation>
    <scope>NUCLEOTIDE SEQUENCE [LARGE SCALE GENOMIC DNA]</scope>
    <source>
        <strain evidence="8">DSM 10669</strain>
    </source>
</reference>
<dbReference type="InterPro" id="IPR051555">
    <property type="entry name" value="FDH_Electron_Transfer_Unit"/>
</dbReference>
<organism evidence="8 9">
    <name type="scientific">Sporomusa silvacetica DSM 10669</name>
    <dbReference type="NCBI Taxonomy" id="1123289"/>
    <lineage>
        <taxon>Bacteria</taxon>
        <taxon>Bacillati</taxon>
        <taxon>Bacillota</taxon>
        <taxon>Negativicutes</taxon>
        <taxon>Selenomonadales</taxon>
        <taxon>Sporomusaceae</taxon>
        <taxon>Sporomusa</taxon>
    </lineage>
</organism>
<evidence type="ECO:0000313" key="9">
    <source>
        <dbReference type="Proteomes" id="UP000216752"/>
    </source>
</evidence>
<keyword evidence="6" id="KW-0411">Iron-sulfur</keyword>
<keyword evidence="3" id="KW-0479">Metal-binding</keyword>
<dbReference type="PROSITE" id="PS51379">
    <property type="entry name" value="4FE4S_FER_2"/>
    <property type="match status" value="1"/>
</dbReference>
<evidence type="ECO:0000259" key="7">
    <source>
        <dbReference type="PROSITE" id="PS51379"/>
    </source>
</evidence>
<gene>
    <name evidence="8" type="ORF">SPSIL_009510</name>
</gene>
<dbReference type="PANTHER" id="PTHR43545:SF4">
    <property type="entry name" value="IRON-SULFUR PROTEIN"/>
    <property type="match status" value="1"/>
</dbReference>
<keyword evidence="5" id="KW-0408">Iron</keyword>
<evidence type="ECO:0000256" key="3">
    <source>
        <dbReference type="ARBA" id="ARBA00022723"/>
    </source>
</evidence>
<keyword evidence="4" id="KW-0677">Repeat</keyword>
<protein>
    <recommendedName>
        <fullName evidence="7">4Fe-4S ferredoxin-type domain-containing protein</fullName>
    </recommendedName>
</protein>
<accession>A0ABZ3IH69</accession>
<dbReference type="PANTHER" id="PTHR43545">
    <property type="entry name" value="FORMATE DEHYDROGENASE, NITRATE-INDUCIBLE, IRON-SULFUR SUBUNIT"/>
    <property type="match status" value="1"/>
</dbReference>
<dbReference type="Gene3D" id="3.30.70.20">
    <property type="match status" value="1"/>
</dbReference>
<name>A0ABZ3IH69_9FIRM</name>
<dbReference type="EMBL" id="CP155573">
    <property type="protein sequence ID" value="XFO64842.1"/>
    <property type="molecule type" value="Genomic_DNA"/>
</dbReference>
<keyword evidence="2" id="KW-0004">4Fe-4S</keyword>